<feature type="transmembrane region" description="Helical" evidence="10">
    <location>
        <begin position="21"/>
        <end position="45"/>
    </location>
</feature>
<comment type="function">
    <text evidence="10">Channel that opens in response to stretch forces in the membrane lipid bilayer. May participate in the regulation of osmotic pressure changes within the cell.</text>
</comment>
<dbReference type="InterPro" id="IPR001185">
    <property type="entry name" value="MS_channel"/>
</dbReference>
<keyword evidence="8 10" id="KW-0472">Membrane</keyword>
<accession>A0ABN1XKF1</accession>
<evidence type="ECO:0000256" key="4">
    <source>
        <dbReference type="ARBA" id="ARBA00022475"/>
    </source>
</evidence>
<comment type="subunit">
    <text evidence="10">Homopentamer.</text>
</comment>
<evidence type="ECO:0000256" key="1">
    <source>
        <dbReference type="ARBA" id="ARBA00004651"/>
    </source>
</evidence>
<comment type="similarity">
    <text evidence="2 10">Belongs to the MscL family.</text>
</comment>
<keyword evidence="3 10" id="KW-0813">Transport</keyword>
<dbReference type="Pfam" id="PF01741">
    <property type="entry name" value="MscL"/>
    <property type="match status" value="1"/>
</dbReference>
<comment type="caution">
    <text evidence="12">The sequence shown here is derived from an EMBL/GenBank/DDBJ whole genome shotgun (WGS) entry which is preliminary data.</text>
</comment>
<proteinExistence type="inferred from homology"/>
<protein>
    <recommendedName>
        <fullName evidence="10">Large-conductance mechanosensitive channel</fullName>
    </recommendedName>
</protein>
<organism evidence="12 13">
    <name type="scientific">Kitasatospora putterlickiae</name>
    <dbReference type="NCBI Taxonomy" id="221725"/>
    <lineage>
        <taxon>Bacteria</taxon>
        <taxon>Bacillati</taxon>
        <taxon>Actinomycetota</taxon>
        <taxon>Actinomycetes</taxon>
        <taxon>Kitasatosporales</taxon>
        <taxon>Streptomycetaceae</taxon>
        <taxon>Kitasatospora</taxon>
    </lineage>
</organism>
<keyword evidence="7 10" id="KW-0406">Ion transport</keyword>
<sequence length="190" mass="19404">MFKGFRSFLLRGNVVDLAVGIVIGAAFTAVVTGFVTAFLTPLVGVATGAVGDFTQKTFDVAGTRFPYGVFVNALIGFVLVAAVIYFVVVVPVGRLQARLEGGKPAPAAKADCPECLSAIPAAAVRCSFCTTEVAGRPGFPAQRGPVERPAEPDAEQGAGKPAGPSVTDSAVTSDEKSAATSDEQQPASAR</sequence>
<dbReference type="NCBIfam" id="TIGR00220">
    <property type="entry name" value="mscL"/>
    <property type="match status" value="1"/>
</dbReference>
<evidence type="ECO:0000256" key="3">
    <source>
        <dbReference type="ARBA" id="ARBA00022448"/>
    </source>
</evidence>
<dbReference type="PANTHER" id="PTHR30266">
    <property type="entry name" value="MECHANOSENSITIVE CHANNEL MSCL"/>
    <property type="match status" value="1"/>
</dbReference>
<feature type="compositionally biased region" description="Polar residues" evidence="11">
    <location>
        <begin position="166"/>
        <end position="190"/>
    </location>
</feature>
<reference evidence="12 13" key="1">
    <citation type="journal article" date="2019" name="Int. J. Syst. Evol. Microbiol.">
        <title>The Global Catalogue of Microorganisms (GCM) 10K type strain sequencing project: providing services to taxonomists for standard genome sequencing and annotation.</title>
        <authorList>
            <consortium name="The Broad Institute Genomics Platform"/>
            <consortium name="The Broad Institute Genome Sequencing Center for Infectious Disease"/>
            <person name="Wu L."/>
            <person name="Ma J."/>
        </authorList>
    </citation>
    <scope>NUCLEOTIDE SEQUENCE [LARGE SCALE GENOMIC DNA]</scope>
    <source>
        <strain evidence="12 13">JCM 12393</strain>
    </source>
</reference>
<evidence type="ECO:0000256" key="2">
    <source>
        <dbReference type="ARBA" id="ARBA00007254"/>
    </source>
</evidence>
<evidence type="ECO:0000256" key="6">
    <source>
        <dbReference type="ARBA" id="ARBA00022989"/>
    </source>
</evidence>
<name>A0ABN1XKF1_9ACTN</name>
<dbReference type="InterPro" id="IPR036019">
    <property type="entry name" value="MscL_channel"/>
</dbReference>
<dbReference type="Gene3D" id="1.10.1200.120">
    <property type="entry name" value="Large-conductance mechanosensitive channel, MscL, domain 1"/>
    <property type="match status" value="1"/>
</dbReference>
<gene>
    <name evidence="10" type="primary">mscL</name>
    <name evidence="12" type="ORF">GCM10009639_02120</name>
</gene>
<feature type="transmembrane region" description="Helical" evidence="10">
    <location>
        <begin position="65"/>
        <end position="88"/>
    </location>
</feature>
<dbReference type="Proteomes" id="UP001499863">
    <property type="component" value="Unassembled WGS sequence"/>
</dbReference>
<keyword evidence="9 10" id="KW-0407">Ion channel</keyword>
<dbReference type="SUPFAM" id="SSF81330">
    <property type="entry name" value="Gated mechanosensitive channel"/>
    <property type="match status" value="1"/>
</dbReference>
<dbReference type="InterPro" id="IPR019823">
    <property type="entry name" value="Mechanosensitive_channel_CS"/>
</dbReference>
<dbReference type="InterPro" id="IPR037673">
    <property type="entry name" value="MSC/AndL"/>
</dbReference>
<evidence type="ECO:0000313" key="13">
    <source>
        <dbReference type="Proteomes" id="UP001499863"/>
    </source>
</evidence>
<evidence type="ECO:0000256" key="8">
    <source>
        <dbReference type="ARBA" id="ARBA00023136"/>
    </source>
</evidence>
<dbReference type="PANTHER" id="PTHR30266:SF2">
    <property type="entry name" value="LARGE-CONDUCTANCE MECHANOSENSITIVE CHANNEL"/>
    <property type="match status" value="1"/>
</dbReference>
<keyword evidence="4 10" id="KW-1003">Cell membrane</keyword>
<comment type="subcellular location">
    <subcellularLocation>
        <location evidence="1 10">Cell membrane</location>
        <topology evidence="1 10">Multi-pass membrane protein</topology>
    </subcellularLocation>
</comment>
<dbReference type="HAMAP" id="MF_00115">
    <property type="entry name" value="MscL"/>
    <property type="match status" value="1"/>
</dbReference>
<keyword evidence="13" id="KW-1185">Reference proteome</keyword>
<evidence type="ECO:0000256" key="5">
    <source>
        <dbReference type="ARBA" id="ARBA00022692"/>
    </source>
</evidence>
<dbReference type="EMBL" id="BAAAKJ010000011">
    <property type="protein sequence ID" value="GAA1382674.1"/>
    <property type="molecule type" value="Genomic_DNA"/>
</dbReference>
<evidence type="ECO:0000256" key="11">
    <source>
        <dbReference type="SAM" id="MobiDB-lite"/>
    </source>
</evidence>
<keyword evidence="5 10" id="KW-0812">Transmembrane</keyword>
<evidence type="ECO:0000313" key="12">
    <source>
        <dbReference type="EMBL" id="GAA1382674.1"/>
    </source>
</evidence>
<keyword evidence="6 10" id="KW-1133">Transmembrane helix</keyword>
<evidence type="ECO:0000256" key="7">
    <source>
        <dbReference type="ARBA" id="ARBA00023065"/>
    </source>
</evidence>
<evidence type="ECO:0000256" key="10">
    <source>
        <dbReference type="HAMAP-Rule" id="MF_00115"/>
    </source>
</evidence>
<feature type="region of interest" description="Disordered" evidence="11">
    <location>
        <begin position="138"/>
        <end position="190"/>
    </location>
</feature>
<dbReference type="PROSITE" id="PS01327">
    <property type="entry name" value="MSCL"/>
    <property type="match status" value="1"/>
</dbReference>
<dbReference type="PRINTS" id="PR01264">
    <property type="entry name" value="MECHCHANNEL"/>
</dbReference>
<evidence type="ECO:0000256" key="9">
    <source>
        <dbReference type="ARBA" id="ARBA00023303"/>
    </source>
</evidence>